<sequence length="151" mass="17079">MSHDHSYGVLASRNKKMLASLAFRLSKVCSDDYVVADINGISKQAKFIECISQHDSDLNYSIIKDSDFREKWEGDPEFDHKLKTLENQGCLGLGIKRIPVLNEIGKNTIADLFKSADYSLGKQIESIRDVYTIEKGMKKIVFKENGFSILL</sequence>
<reference evidence="1 2" key="1">
    <citation type="submission" date="2019-09" db="EMBL/GenBank/DDBJ databases">
        <authorList>
            <person name="Kritzky A."/>
            <person name="Schelkanova E.Y."/>
            <person name="Alkhova Z.V."/>
            <person name="Smirnova N.I."/>
        </authorList>
    </citation>
    <scope>NUCLEOTIDE SEQUENCE [LARGE SCALE GENOMIC DNA]</scope>
    <source>
        <strain evidence="1 2">M1526</strain>
    </source>
</reference>
<evidence type="ECO:0000313" key="1">
    <source>
        <dbReference type="EMBL" id="KAA1252627.1"/>
    </source>
</evidence>
<gene>
    <name evidence="1" type="ORF">F0M16_21840</name>
</gene>
<comment type="caution">
    <text evidence="1">The sequence shown here is derived from an EMBL/GenBank/DDBJ whole genome shotgun (WGS) entry which is preliminary data.</text>
</comment>
<organism evidence="1 2">
    <name type="scientific">Vibrio cholerae</name>
    <dbReference type="NCBI Taxonomy" id="666"/>
    <lineage>
        <taxon>Bacteria</taxon>
        <taxon>Pseudomonadati</taxon>
        <taxon>Pseudomonadota</taxon>
        <taxon>Gammaproteobacteria</taxon>
        <taxon>Vibrionales</taxon>
        <taxon>Vibrionaceae</taxon>
        <taxon>Vibrio</taxon>
    </lineage>
</organism>
<name>A0A5Q6PCL8_VIBCL</name>
<protein>
    <submittedName>
        <fullName evidence="1">Uncharacterized protein</fullName>
    </submittedName>
</protein>
<dbReference type="AlphaFoldDB" id="A0A5Q6PCL8"/>
<proteinExistence type="predicted"/>
<accession>A0A5Q6PCL8</accession>
<dbReference type="EMBL" id="VUAA01000049">
    <property type="protein sequence ID" value="KAA1252627.1"/>
    <property type="molecule type" value="Genomic_DNA"/>
</dbReference>
<dbReference type="Proteomes" id="UP000323225">
    <property type="component" value="Unassembled WGS sequence"/>
</dbReference>
<evidence type="ECO:0000313" key="2">
    <source>
        <dbReference type="Proteomes" id="UP000323225"/>
    </source>
</evidence>